<feature type="signal peptide" evidence="1">
    <location>
        <begin position="1"/>
        <end position="23"/>
    </location>
</feature>
<protein>
    <submittedName>
        <fullName evidence="2">Uncharacterized protein</fullName>
    </submittedName>
</protein>
<reference evidence="2 3" key="1">
    <citation type="journal article" date="2016" name="Appl. Environ. Microbiol.">
        <title>Lack of Overt Genome Reduction in the Bryostatin-Producing Bryozoan Symbiont "Candidatus Endobugula sertula".</title>
        <authorList>
            <person name="Miller I.J."/>
            <person name="Vanee N."/>
            <person name="Fong S.S."/>
            <person name="Lim-Fong G.E."/>
            <person name="Kwan J.C."/>
        </authorList>
    </citation>
    <scope>NUCLEOTIDE SEQUENCE [LARGE SCALE GENOMIC DNA]</scope>
    <source>
        <strain evidence="2">AB1-4</strain>
    </source>
</reference>
<accession>A0A1D2QNS2</accession>
<evidence type="ECO:0000313" key="2">
    <source>
        <dbReference type="EMBL" id="ODS23226.1"/>
    </source>
</evidence>
<comment type="caution">
    <text evidence="2">The sequence shown here is derived from an EMBL/GenBank/DDBJ whole genome shotgun (WGS) entry which is preliminary data.</text>
</comment>
<evidence type="ECO:0000256" key="1">
    <source>
        <dbReference type="SAM" id="SignalP"/>
    </source>
</evidence>
<feature type="chain" id="PRO_5008906534" evidence="1">
    <location>
        <begin position="24"/>
        <end position="214"/>
    </location>
</feature>
<sequence>MYKNSCVLVSMLLTLSVSFFVHSATDEEMVKWTFATYVNAVTNDKGILAYSSVDKNTRDYYDYVYKVSMDLSNENFSSISILDKIHILTVRYMISEDKLSKMNGEKLFIYAVNNGWVDKSRLLGISIGNVHIKEDFASGQVIVGGQPMPLNCHFYKEQGEWKIDVNIIAKWGESLFIQQQKLSGLSEDEFVFQVLKEMSRGKFNIDSARSPLKV</sequence>
<keyword evidence="1" id="KW-0732">Signal</keyword>
<dbReference type="EMBL" id="MDLC01000035">
    <property type="protein sequence ID" value="ODS23226.1"/>
    <property type="molecule type" value="Genomic_DNA"/>
</dbReference>
<proteinExistence type="predicted"/>
<dbReference type="AlphaFoldDB" id="A0A1D2QNS2"/>
<gene>
    <name evidence="2" type="ORF">AB835_10025</name>
</gene>
<organism evidence="2 3">
    <name type="scientific">Candidatus Endobugula sertula</name>
    <name type="common">Bugula neritina bacterial symbiont</name>
    <dbReference type="NCBI Taxonomy" id="62101"/>
    <lineage>
        <taxon>Bacteria</taxon>
        <taxon>Pseudomonadati</taxon>
        <taxon>Pseudomonadota</taxon>
        <taxon>Gammaproteobacteria</taxon>
        <taxon>Cellvibrionales</taxon>
        <taxon>Cellvibrionaceae</taxon>
        <taxon>Candidatus Endobugula</taxon>
    </lineage>
</organism>
<dbReference type="Proteomes" id="UP000242502">
    <property type="component" value="Unassembled WGS sequence"/>
</dbReference>
<name>A0A1D2QNS2_9GAMM</name>
<evidence type="ECO:0000313" key="3">
    <source>
        <dbReference type="Proteomes" id="UP000242502"/>
    </source>
</evidence>